<proteinExistence type="predicted"/>
<feature type="domain" description="Jacalin-type lectin" evidence="4">
    <location>
        <begin position="23"/>
        <end position="173"/>
    </location>
</feature>
<reference evidence="5" key="1">
    <citation type="journal article" date="2014" name="Nat. Commun.">
        <title>The rainbow trout genome provides novel insights into evolution after whole-genome duplication in vertebrates.</title>
        <authorList>
            <person name="Berthelot C."/>
            <person name="Brunet F."/>
            <person name="Chalopin D."/>
            <person name="Juanchich A."/>
            <person name="Bernard M."/>
            <person name="Noel B."/>
            <person name="Bento P."/>
            <person name="Da Silva C."/>
            <person name="Labadie K."/>
            <person name="Alberti A."/>
            <person name="Aury J.M."/>
            <person name="Louis A."/>
            <person name="Dehais P."/>
            <person name="Bardou P."/>
            <person name="Montfort J."/>
            <person name="Klopp C."/>
            <person name="Cabau C."/>
            <person name="Gaspin C."/>
            <person name="Thorgaard G.H."/>
            <person name="Boussaha M."/>
            <person name="Quillet E."/>
            <person name="Guyomard R."/>
            <person name="Galiana D."/>
            <person name="Bobe J."/>
            <person name="Volff J.N."/>
            <person name="Genet C."/>
            <person name="Wincker P."/>
            <person name="Jaillon O."/>
            <person name="Roest Crollius H."/>
            <person name="Guiguen Y."/>
        </authorList>
    </citation>
    <scope>NUCLEOTIDE SEQUENCE [LARGE SCALE GENOMIC DNA]</scope>
</reference>
<dbReference type="Proteomes" id="UP000694395">
    <property type="component" value="Chromosome 2"/>
</dbReference>
<feature type="signal peptide" evidence="3">
    <location>
        <begin position="1"/>
        <end position="16"/>
    </location>
</feature>
<name>A0A060YN25_ONCMY</name>
<dbReference type="PANTHER" id="PTHR33589">
    <property type="entry name" value="OS11G0524900 PROTEIN"/>
    <property type="match status" value="1"/>
</dbReference>
<protein>
    <recommendedName>
        <fullName evidence="4">Jacalin-type lectin domain-containing protein</fullName>
    </recommendedName>
</protein>
<keyword evidence="2" id="KW-0430">Lectin</keyword>
<dbReference type="CDD" id="cd09611">
    <property type="entry name" value="Jacalin_ZG16_like"/>
    <property type="match status" value="1"/>
</dbReference>
<dbReference type="GeneTree" id="ENSGT00940000164478"/>
<accession>A0A8C7QP19</accession>
<reference evidence="5" key="2">
    <citation type="submission" date="2014-03" db="EMBL/GenBank/DDBJ databases">
        <authorList>
            <person name="Genoscope - CEA"/>
        </authorList>
    </citation>
    <scope>NUCLEOTIDE SEQUENCE</scope>
</reference>
<keyword evidence="8" id="KW-1185">Reference proteome</keyword>
<dbReference type="PANTHER" id="PTHR33589:SF3">
    <property type="entry name" value="ZYMOGEN GRANULE MEMBRANE PROTEIN 16-LIKE"/>
    <property type="match status" value="1"/>
</dbReference>
<organism evidence="5 7">
    <name type="scientific">Oncorhynchus mykiss</name>
    <name type="common">Rainbow trout</name>
    <name type="synonym">Salmo gairdneri</name>
    <dbReference type="NCBI Taxonomy" id="8022"/>
    <lineage>
        <taxon>Eukaryota</taxon>
        <taxon>Metazoa</taxon>
        <taxon>Chordata</taxon>
        <taxon>Craniata</taxon>
        <taxon>Vertebrata</taxon>
        <taxon>Euteleostomi</taxon>
        <taxon>Actinopterygii</taxon>
        <taxon>Neopterygii</taxon>
        <taxon>Teleostei</taxon>
        <taxon>Protacanthopterygii</taxon>
        <taxon>Salmoniformes</taxon>
        <taxon>Salmonidae</taxon>
        <taxon>Salmoninae</taxon>
        <taxon>Oncorhynchus</taxon>
    </lineage>
</organism>
<evidence type="ECO:0000313" key="6">
    <source>
        <dbReference type="Ensembl" id="ENSOMYP00000039642.2"/>
    </source>
</evidence>
<dbReference type="Pfam" id="PF01419">
    <property type="entry name" value="Jacalin"/>
    <property type="match status" value="1"/>
</dbReference>
<dbReference type="Gene3D" id="2.100.10.30">
    <property type="entry name" value="Jacalin-like lectin domain"/>
    <property type="match status" value="1"/>
</dbReference>
<dbReference type="SUPFAM" id="SSF51101">
    <property type="entry name" value="Mannose-binding lectins"/>
    <property type="match status" value="1"/>
</dbReference>
<dbReference type="AlphaFoldDB" id="A0A060YN25"/>
<evidence type="ECO:0000313" key="7">
    <source>
        <dbReference type="Proteomes" id="UP000193380"/>
    </source>
</evidence>
<accession>A0A060YN25</accession>
<dbReference type="PaxDb" id="8022-A0A060YN25"/>
<dbReference type="Ensembl" id="ENSOMYT00000043267.2">
    <property type="protein sequence ID" value="ENSOMYP00000039642.2"/>
    <property type="gene ID" value="ENSOMYG00000026140.2"/>
</dbReference>
<dbReference type="PROSITE" id="PS51752">
    <property type="entry name" value="JACALIN_LECTIN"/>
    <property type="match status" value="1"/>
</dbReference>
<sequence length="212" mass="23307">MFLILVVTMFLAGCLALPIKDPYSYSSEVGQGLGTPFSSYGEGRITGVRVWETNNNYYYYYYYYNYNSNNYISGLQLRYGSNWSPVFGGEGGLKQEIELFNDEAIVEVSGKYNPADYICYLVLTTNMGRTLSAGMPNQVSFNFYPDNMGNELRLLSGRINGAGITSIGAHWGLVDMEGAGNSSIGAHWGLLDMEGAGNSTLETALETVTPIF</sequence>
<gene>
    <name evidence="6" type="primary">LOC118937668</name>
    <name evidence="5" type="ORF">GSONMT00019453001</name>
</gene>
<dbReference type="STRING" id="8022.A0A060YN25"/>
<evidence type="ECO:0000256" key="2">
    <source>
        <dbReference type="ARBA" id="ARBA00022734"/>
    </source>
</evidence>
<dbReference type="Proteomes" id="UP000193380">
    <property type="component" value="Unassembled WGS sequence"/>
</dbReference>
<dbReference type="GO" id="GO:0030246">
    <property type="term" value="F:carbohydrate binding"/>
    <property type="evidence" value="ECO:0007669"/>
    <property type="project" value="UniProtKB-KW"/>
</dbReference>
<keyword evidence="1 3" id="KW-0732">Signal</keyword>
<feature type="chain" id="PRO_5044538785" description="Jacalin-type lectin domain-containing protein" evidence="3">
    <location>
        <begin position="17"/>
        <end position="212"/>
    </location>
</feature>
<dbReference type="InterPro" id="IPR001229">
    <property type="entry name" value="Jacalin-like_lectin_dom"/>
</dbReference>
<evidence type="ECO:0000313" key="8">
    <source>
        <dbReference type="Proteomes" id="UP000694395"/>
    </source>
</evidence>
<dbReference type="InterPro" id="IPR036404">
    <property type="entry name" value="Jacalin-like_lectin_dom_sf"/>
</dbReference>
<dbReference type="EMBL" id="FR911026">
    <property type="protein sequence ID" value="CDQ90854.1"/>
    <property type="molecule type" value="Genomic_DNA"/>
</dbReference>
<dbReference type="InterPro" id="IPR052321">
    <property type="entry name" value="PolyBind_ProtTraffic"/>
</dbReference>
<evidence type="ECO:0000256" key="3">
    <source>
        <dbReference type="SAM" id="SignalP"/>
    </source>
</evidence>
<evidence type="ECO:0000259" key="4">
    <source>
        <dbReference type="PROSITE" id="PS51752"/>
    </source>
</evidence>
<dbReference type="SMART" id="SM00915">
    <property type="entry name" value="Jacalin"/>
    <property type="match status" value="1"/>
</dbReference>
<evidence type="ECO:0000313" key="5">
    <source>
        <dbReference type="EMBL" id="CDQ90854.1"/>
    </source>
</evidence>
<evidence type="ECO:0000256" key="1">
    <source>
        <dbReference type="ARBA" id="ARBA00022729"/>
    </source>
</evidence>
<reference evidence="6 8" key="3">
    <citation type="submission" date="2020-07" db="EMBL/GenBank/DDBJ databases">
        <title>A long reads based de novo assembly of the rainbow trout Arlee double haploid line genome.</title>
        <authorList>
            <person name="Gao G."/>
            <person name="Palti Y."/>
        </authorList>
    </citation>
    <scope>NUCLEOTIDE SEQUENCE [LARGE SCALE GENOMIC DNA]</scope>
</reference>
<reference evidence="6" key="4">
    <citation type="submission" date="2025-05" db="UniProtKB">
        <authorList>
            <consortium name="Ensembl"/>
        </authorList>
    </citation>
    <scope>IDENTIFICATION</scope>
</reference>